<feature type="coiled-coil region" evidence="1">
    <location>
        <begin position="335"/>
        <end position="362"/>
    </location>
</feature>
<reference evidence="5" key="2">
    <citation type="submission" date="2020-09" db="EMBL/GenBank/DDBJ databases">
        <authorList>
            <person name="Sun Q."/>
            <person name="Zhou Y."/>
        </authorList>
    </citation>
    <scope>NUCLEOTIDE SEQUENCE</scope>
    <source>
        <strain evidence="5">CGMCC 1.12785</strain>
    </source>
</reference>
<dbReference type="Proteomes" id="UP000616114">
    <property type="component" value="Unassembled WGS sequence"/>
</dbReference>
<keyword evidence="1" id="KW-0175">Coiled coil</keyword>
<evidence type="ECO:0000256" key="3">
    <source>
        <dbReference type="SAM" id="Phobius"/>
    </source>
</evidence>
<organism evidence="5 6">
    <name type="scientific">Sediminivirga luteola</name>
    <dbReference type="NCBI Taxonomy" id="1774748"/>
    <lineage>
        <taxon>Bacteria</taxon>
        <taxon>Bacillati</taxon>
        <taxon>Actinomycetota</taxon>
        <taxon>Actinomycetes</taxon>
        <taxon>Micrococcales</taxon>
        <taxon>Brevibacteriaceae</taxon>
        <taxon>Sediminivirga</taxon>
    </lineage>
</organism>
<reference evidence="5" key="1">
    <citation type="journal article" date="2014" name="Int. J. Syst. Evol. Microbiol.">
        <title>Complete genome sequence of Corynebacterium casei LMG S-19264T (=DSM 44701T), isolated from a smear-ripened cheese.</title>
        <authorList>
            <consortium name="US DOE Joint Genome Institute (JGI-PGF)"/>
            <person name="Walter F."/>
            <person name="Albersmeier A."/>
            <person name="Kalinowski J."/>
            <person name="Ruckert C."/>
        </authorList>
    </citation>
    <scope>NUCLEOTIDE SEQUENCE</scope>
    <source>
        <strain evidence="5">CGMCC 1.12785</strain>
    </source>
</reference>
<keyword evidence="3" id="KW-0472">Membrane</keyword>
<dbReference type="EMBL" id="BMFY01000015">
    <property type="protein sequence ID" value="GGA24604.1"/>
    <property type="molecule type" value="Genomic_DNA"/>
</dbReference>
<keyword evidence="3" id="KW-1133">Transmembrane helix</keyword>
<evidence type="ECO:0000313" key="5">
    <source>
        <dbReference type="EMBL" id="GGA24604.1"/>
    </source>
</evidence>
<evidence type="ECO:0000256" key="2">
    <source>
        <dbReference type="SAM" id="MobiDB-lite"/>
    </source>
</evidence>
<evidence type="ECO:0000256" key="1">
    <source>
        <dbReference type="SAM" id="Coils"/>
    </source>
</evidence>
<comment type="caution">
    <text evidence="5">The sequence shown here is derived from an EMBL/GenBank/DDBJ whole genome shotgun (WGS) entry which is preliminary data.</text>
</comment>
<gene>
    <name evidence="5" type="ORF">GCM10011333_29560</name>
</gene>
<protein>
    <recommendedName>
        <fullName evidence="4">DUF5129 domain-containing protein</fullName>
    </recommendedName>
</protein>
<feature type="domain" description="DUF5129" evidence="4">
    <location>
        <begin position="38"/>
        <end position="357"/>
    </location>
</feature>
<dbReference type="InterPro" id="IPR033435">
    <property type="entry name" value="DUF5129"/>
</dbReference>
<dbReference type="RefSeq" id="WP_188551666.1">
    <property type="nucleotide sequence ID" value="NZ_BMFY01000015.1"/>
</dbReference>
<accession>A0A8J2U0G9</accession>
<feature type="region of interest" description="Disordered" evidence="2">
    <location>
        <begin position="444"/>
        <end position="479"/>
    </location>
</feature>
<dbReference type="AlphaFoldDB" id="A0A8J2U0G9"/>
<feature type="compositionally biased region" description="Low complexity" evidence="2">
    <location>
        <begin position="446"/>
        <end position="463"/>
    </location>
</feature>
<sequence length="479" mass="52169">MKKPEVLVLSLLAVLVIAAAAVLHTLTRPSAPPGDVLVEDTAGLVDPVLLEEDLAAQRFHTDVDVVVYVREGQYADNVNEETLTFAREQHPELIDHPYWRDGLLLITLSVEDAARGQGQIGTYFGEDLAPGESAETRIQQAGRDAFQSNNWNDGIVQVAGAAARLMDRPWYASPAVTMVAPGIIVVLLLAAGITIGWTRGRIDAAAGRLGEATTGIDDLMDRVEHIIIGEYAQKIRGTAHSSLREYTDLLAERDRLRSLSWFRLALPGTVAAAGRFSRRVDDFTADLKVVRDSLTLYEHAPGWEQVWGAQLQGIREELRQVRSAPLFTNQRGAARDALVAYADEAERELDRLDSEVRGAAGDRTAETTDIALAQLEALQGDLGARTQAFLDESRLFEGTQGRYVEKATAKQLRSHRPATITGYYGRSPMMPAALIAGHRLGMRQYRQSQQRSSSSGGSVTRGFGSSGGGFRGSGSSSRF</sequence>
<keyword evidence="6" id="KW-1185">Reference proteome</keyword>
<feature type="transmembrane region" description="Helical" evidence="3">
    <location>
        <begin position="178"/>
        <end position="198"/>
    </location>
</feature>
<evidence type="ECO:0000259" key="4">
    <source>
        <dbReference type="Pfam" id="PF17173"/>
    </source>
</evidence>
<name>A0A8J2U0G9_9MICO</name>
<keyword evidence="3" id="KW-0812">Transmembrane</keyword>
<evidence type="ECO:0000313" key="6">
    <source>
        <dbReference type="Proteomes" id="UP000616114"/>
    </source>
</evidence>
<proteinExistence type="predicted"/>
<dbReference type="Pfam" id="PF17173">
    <property type="entry name" value="DUF5129"/>
    <property type="match status" value="1"/>
</dbReference>